<evidence type="ECO:0000313" key="2">
    <source>
        <dbReference type="Proteomes" id="UP001377168"/>
    </source>
</evidence>
<keyword evidence="2" id="KW-1185">Reference proteome</keyword>
<reference evidence="1" key="1">
    <citation type="submission" date="2024-03" db="EMBL/GenBank/DDBJ databases">
        <title>Novel Streptomyces species of biotechnological and ecological value are a feature of Machair soil.</title>
        <authorList>
            <person name="Prole J.R."/>
            <person name="Goodfellow M."/>
            <person name="Allenby N."/>
            <person name="Ward A.C."/>
        </authorList>
    </citation>
    <scope>NUCLEOTIDE SEQUENCE</scope>
    <source>
        <strain evidence="1">MS2.AVA.5</strain>
    </source>
</reference>
<dbReference type="Proteomes" id="UP001377168">
    <property type="component" value="Unassembled WGS sequence"/>
</dbReference>
<sequence length="304" mass="32023">MSITTEKAATATAEQAPTKVPETAVPARSGDATPAAPVRKGTLPRVAGFTGRVLLTVATRTVAVAALLALWEIAPRLGLVDRTFLPPFSEVAVAWWGLLTDGQLAQHAQASLVRSLSGFGLAVALAVPLGLLIGWYRPLADLLGPLLEVFRNTAALALLPVFVLLLGIGETSKISIVLYACTWPILLNTISAVRSVDPTLLRLARSMDLPAPKIFQKVILPASVPTVFTGIRLAGAVAILVLVAAEMVGAKAGLGYLVNSSQFNFAIPEMYAGIITISAIGVAFNQLLVALERRFTSWRTPTGN</sequence>
<gene>
    <name evidence="1" type="ORF">WKI67_07745</name>
</gene>
<accession>A0ACC6PPN7</accession>
<name>A0ACC6PPN7_9ACTN</name>
<protein>
    <submittedName>
        <fullName evidence="1">ABC transporter permease</fullName>
    </submittedName>
</protein>
<organism evidence="1 2">
    <name type="scientific">Streptomyces achmelvichensis</name>
    <dbReference type="NCBI Taxonomy" id="3134111"/>
    <lineage>
        <taxon>Bacteria</taxon>
        <taxon>Bacillati</taxon>
        <taxon>Actinomycetota</taxon>
        <taxon>Actinomycetes</taxon>
        <taxon>Kitasatosporales</taxon>
        <taxon>Streptomycetaceae</taxon>
        <taxon>Streptomyces</taxon>
    </lineage>
</organism>
<proteinExistence type="predicted"/>
<comment type="caution">
    <text evidence="1">The sequence shown here is derived from an EMBL/GenBank/DDBJ whole genome shotgun (WGS) entry which is preliminary data.</text>
</comment>
<evidence type="ECO:0000313" key="1">
    <source>
        <dbReference type="EMBL" id="MEJ8633285.1"/>
    </source>
</evidence>
<dbReference type="EMBL" id="JBBKAJ010000022">
    <property type="protein sequence ID" value="MEJ8633285.1"/>
    <property type="molecule type" value="Genomic_DNA"/>
</dbReference>